<dbReference type="PROSITE" id="PS50011">
    <property type="entry name" value="PROTEIN_KINASE_DOM"/>
    <property type="match status" value="1"/>
</dbReference>
<evidence type="ECO:0000259" key="2">
    <source>
        <dbReference type="PROSITE" id="PS50011"/>
    </source>
</evidence>
<dbReference type="CDD" id="cd14016">
    <property type="entry name" value="STKc_CK1"/>
    <property type="match status" value="1"/>
</dbReference>
<evidence type="ECO:0000256" key="1">
    <source>
        <dbReference type="SAM" id="MobiDB-lite"/>
    </source>
</evidence>
<feature type="domain" description="Protein kinase" evidence="2">
    <location>
        <begin position="9"/>
        <end position="273"/>
    </location>
</feature>
<dbReference type="InterPro" id="IPR011009">
    <property type="entry name" value="Kinase-like_dom_sf"/>
</dbReference>
<proteinExistence type="predicted"/>
<dbReference type="OrthoDB" id="5800476at2759"/>
<sequence>MNEKIGGKYQIVSKIDQGAFGQVFFAKVITSKSSFVAVKRESVDAKPSQLVYESRIFSTLAGEKGFPQIYFFSQEEESNWLVMTLLGPSLEHIFQSCQRKFSLKTTMLLGIQMLNRLEVFHHKTFIHRDQKPNNYCIGLGKERTTVFLIDYGLSKRYQTNSDGHIPYREQKALTGTPRYCSINTHLGIEQSRRDDLESLSYILVYFMRGSLPWQGIRGGKKEKYEKIMESKVSVSVSELCRGTPPELKEFVHYARSLRFTDRPDYSYIKKTFASCLERCNQIYDTLFDWVMKGIDTDNIQAFKSLQQQNFSNSNISLRGSTQNSGSSQSTFDGEIRF</sequence>
<reference evidence="4" key="2">
    <citation type="submission" date="2020-12" db="EMBL/GenBank/DDBJ databases">
        <title>New Spironucleus salmonicida genome in near-complete chromosomes.</title>
        <authorList>
            <person name="Xu F."/>
            <person name="Kurt Z."/>
            <person name="Jimenez-Gonzalez A."/>
            <person name="Astvaldsson A."/>
            <person name="Andersson J.O."/>
            <person name="Svard S.G."/>
        </authorList>
    </citation>
    <scope>NUCLEOTIDE SEQUENCE</scope>
    <source>
        <strain evidence="4">ATCC 50377</strain>
    </source>
</reference>
<dbReference type="PANTHER" id="PTHR11909">
    <property type="entry name" value="CASEIN KINASE-RELATED"/>
    <property type="match status" value="1"/>
</dbReference>
<reference evidence="3 4" key="1">
    <citation type="journal article" date="2014" name="PLoS Genet.">
        <title>The Genome of Spironucleus salmonicida Highlights a Fish Pathogen Adapted to Fluctuating Environments.</title>
        <authorList>
            <person name="Xu F."/>
            <person name="Jerlstrom-Hultqvist J."/>
            <person name="Einarsson E."/>
            <person name="Astvaldsson A."/>
            <person name="Svard S.G."/>
            <person name="Andersson J.O."/>
        </authorList>
    </citation>
    <scope>NUCLEOTIDE SEQUENCE</scope>
    <source>
        <strain evidence="4">ATCC 50377</strain>
    </source>
</reference>
<name>V6LN71_9EUKA</name>
<dbReference type="SUPFAM" id="SSF56112">
    <property type="entry name" value="Protein kinase-like (PK-like)"/>
    <property type="match status" value="1"/>
</dbReference>
<dbReference type="GO" id="GO:0004672">
    <property type="term" value="F:protein kinase activity"/>
    <property type="evidence" value="ECO:0007669"/>
    <property type="project" value="InterPro"/>
</dbReference>
<dbReference type="Proteomes" id="UP000018208">
    <property type="component" value="Unassembled WGS sequence"/>
</dbReference>
<protein>
    <submittedName>
        <fullName evidence="3">Kinase, CK1 Casein kinase</fullName>
    </submittedName>
</protein>
<keyword evidence="3" id="KW-0418">Kinase</keyword>
<organism evidence="3">
    <name type="scientific">Spironucleus salmonicida</name>
    <dbReference type="NCBI Taxonomy" id="348837"/>
    <lineage>
        <taxon>Eukaryota</taxon>
        <taxon>Metamonada</taxon>
        <taxon>Diplomonadida</taxon>
        <taxon>Hexamitidae</taxon>
        <taxon>Hexamitinae</taxon>
        <taxon>Spironucleus</taxon>
    </lineage>
</organism>
<dbReference type="EMBL" id="AUWU02000003">
    <property type="protein sequence ID" value="KAH0574731.1"/>
    <property type="molecule type" value="Genomic_DNA"/>
</dbReference>
<feature type="region of interest" description="Disordered" evidence="1">
    <location>
        <begin position="316"/>
        <end position="337"/>
    </location>
</feature>
<evidence type="ECO:0000313" key="5">
    <source>
        <dbReference type="Proteomes" id="UP000018208"/>
    </source>
</evidence>
<dbReference type="FunFam" id="1.10.510.10:FF:001190">
    <property type="entry name" value="Uncharacterized protein"/>
    <property type="match status" value="1"/>
</dbReference>
<dbReference type="InterPro" id="IPR000719">
    <property type="entry name" value="Prot_kinase_dom"/>
</dbReference>
<keyword evidence="5" id="KW-1185">Reference proteome</keyword>
<dbReference type="GO" id="GO:0005524">
    <property type="term" value="F:ATP binding"/>
    <property type="evidence" value="ECO:0007669"/>
    <property type="project" value="InterPro"/>
</dbReference>
<dbReference type="InterPro" id="IPR050235">
    <property type="entry name" value="CK1_Ser-Thr_kinase"/>
</dbReference>
<evidence type="ECO:0000313" key="4">
    <source>
        <dbReference type="EMBL" id="KAH0574731.1"/>
    </source>
</evidence>
<dbReference type="VEuPathDB" id="GiardiaDB:SS50377_22346"/>
<keyword evidence="3" id="KW-0808">Transferase</keyword>
<accession>V6LN71</accession>
<evidence type="ECO:0000313" key="3">
    <source>
        <dbReference type="EMBL" id="EST42159.1"/>
    </source>
</evidence>
<dbReference type="SMART" id="SM00220">
    <property type="entry name" value="S_TKc"/>
    <property type="match status" value="1"/>
</dbReference>
<dbReference type="EMBL" id="KI546166">
    <property type="protein sequence ID" value="EST42159.1"/>
    <property type="molecule type" value="Genomic_DNA"/>
</dbReference>
<dbReference type="Pfam" id="PF00069">
    <property type="entry name" value="Pkinase"/>
    <property type="match status" value="1"/>
</dbReference>
<gene>
    <name evidence="3" type="ORF">SS50377_18467</name>
    <name evidence="4" type="ORF">SS50377_22346</name>
</gene>
<dbReference type="Gene3D" id="1.10.510.10">
    <property type="entry name" value="Transferase(Phosphotransferase) domain 1"/>
    <property type="match status" value="1"/>
</dbReference>
<dbReference type="AlphaFoldDB" id="V6LN71"/>
<feature type="compositionally biased region" description="Low complexity" evidence="1">
    <location>
        <begin position="319"/>
        <end position="330"/>
    </location>
</feature>